<evidence type="ECO:0000313" key="8">
    <source>
        <dbReference type="Proteomes" id="UP000823405"/>
    </source>
</evidence>
<organism evidence="7 8">
    <name type="scientific">Linnemannia gamsii</name>
    <dbReference type="NCBI Taxonomy" id="64522"/>
    <lineage>
        <taxon>Eukaryota</taxon>
        <taxon>Fungi</taxon>
        <taxon>Fungi incertae sedis</taxon>
        <taxon>Mucoromycota</taxon>
        <taxon>Mortierellomycotina</taxon>
        <taxon>Mortierellomycetes</taxon>
        <taxon>Mortierellales</taxon>
        <taxon>Mortierellaceae</taxon>
        <taxon>Linnemannia</taxon>
    </lineage>
</organism>
<keyword evidence="8" id="KW-1185">Reference proteome</keyword>
<feature type="transmembrane region" description="Helical" evidence="6">
    <location>
        <begin position="42"/>
        <end position="61"/>
    </location>
</feature>
<dbReference type="GO" id="GO:0016020">
    <property type="term" value="C:membrane"/>
    <property type="evidence" value="ECO:0007669"/>
    <property type="project" value="UniProtKB-SubCell"/>
</dbReference>
<evidence type="ECO:0008006" key="9">
    <source>
        <dbReference type="Google" id="ProtNLM"/>
    </source>
</evidence>
<dbReference type="PANTHER" id="PTHR42718">
    <property type="entry name" value="MAJOR FACILITATOR SUPERFAMILY MULTIDRUG TRANSPORTER MFSC"/>
    <property type="match status" value="1"/>
</dbReference>
<dbReference type="InterPro" id="IPR011701">
    <property type="entry name" value="MFS"/>
</dbReference>
<dbReference type="GO" id="GO:0022857">
    <property type="term" value="F:transmembrane transporter activity"/>
    <property type="evidence" value="ECO:0007669"/>
    <property type="project" value="InterPro"/>
</dbReference>
<proteinExistence type="predicted"/>
<evidence type="ECO:0000256" key="5">
    <source>
        <dbReference type="ARBA" id="ARBA00023136"/>
    </source>
</evidence>
<comment type="subcellular location">
    <subcellularLocation>
        <location evidence="1">Membrane</location>
        <topology evidence="1">Multi-pass membrane protein</topology>
    </subcellularLocation>
</comment>
<evidence type="ECO:0000256" key="6">
    <source>
        <dbReference type="SAM" id="Phobius"/>
    </source>
</evidence>
<keyword evidence="2" id="KW-0813">Transport</keyword>
<accession>A0A9P6R2R6</accession>
<gene>
    <name evidence="7" type="ORF">BGZ97_000627</name>
</gene>
<feature type="transmembrane region" description="Helical" evidence="6">
    <location>
        <begin position="115"/>
        <end position="136"/>
    </location>
</feature>
<dbReference type="Pfam" id="PF07690">
    <property type="entry name" value="MFS_1"/>
    <property type="match status" value="1"/>
</dbReference>
<reference evidence="7" key="1">
    <citation type="journal article" date="2020" name="Fungal Divers.">
        <title>Resolving the Mortierellaceae phylogeny through synthesis of multi-gene phylogenetics and phylogenomics.</title>
        <authorList>
            <person name="Vandepol N."/>
            <person name="Liber J."/>
            <person name="Desiro A."/>
            <person name="Na H."/>
            <person name="Kennedy M."/>
            <person name="Barry K."/>
            <person name="Grigoriev I.V."/>
            <person name="Miller A.N."/>
            <person name="O'Donnell K."/>
            <person name="Stajich J.E."/>
            <person name="Bonito G."/>
        </authorList>
    </citation>
    <scope>NUCLEOTIDE SEQUENCE</scope>
    <source>
        <strain evidence="7">NVP60</strain>
    </source>
</reference>
<evidence type="ECO:0000256" key="4">
    <source>
        <dbReference type="ARBA" id="ARBA00022989"/>
    </source>
</evidence>
<dbReference type="EMBL" id="JAAAIN010001116">
    <property type="protein sequence ID" value="KAG0306763.1"/>
    <property type="molecule type" value="Genomic_DNA"/>
</dbReference>
<dbReference type="Gene3D" id="1.20.1250.20">
    <property type="entry name" value="MFS general substrate transporter like domains"/>
    <property type="match status" value="1"/>
</dbReference>
<name>A0A9P6R2R6_9FUNG</name>
<dbReference type="Proteomes" id="UP000823405">
    <property type="component" value="Unassembled WGS sequence"/>
</dbReference>
<sequence length="343" mass="36127">GESKIEDRRIDIFGVGAFCGGIVCVIFYLSESPASGWASAKTLAPLIVGLILLIAFVVIEYKIDYPIMPLHIWKSQRLVASCLIIVCVSAAINAMIYFSSLLFQNVLGYTPLKTSLAYIVHGVGAIVAIVIITKLVTKVRTKIITIVGWFFFIASGIVFAQVNANSSYWSIPFPALILNFMGMAPVWLCCQINCVADADDEDQGVVGAVYNVALQIGAPIGIAISNIIANGKNGDLAMGAQLLPGYRAAFYTYAIIGGVGLIVTIIFATNSDPAKMRETTAEGVAATAAGLGDEEIGHESIDQIATEMKESGVVSAGATTMGSSTSLATAGNAVPGEKEELKM</sequence>
<comment type="caution">
    <text evidence="7">The sequence shown here is derived from an EMBL/GenBank/DDBJ whole genome shotgun (WGS) entry which is preliminary data.</text>
</comment>
<feature type="transmembrane region" description="Helical" evidence="6">
    <location>
        <begin position="248"/>
        <end position="268"/>
    </location>
</feature>
<feature type="transmembrane region" description="Helical" evidence="6">
    <location>
        <begin position="12"/>
        <end position="30"/>
    </location>
</feature>
<evidence type="ECO:0000313" key="7">
    <source>
        <dbReference type="EMBL" id="KAG0306763.1"/>
    </source>
</evidence>
<keyword evidence="3 6" id="KW-0812">Transmembrane</keyword>
<feature type="transmembrane region" description="Helical" evidence="6">
    <location>
        <begin position="143"/>
        <end position="164"/>
    </location>
</feature>
<evidence type="ECO:0000256" key="3">
    <source>
        <dbReference type="ARBA" id="ARBA00022692"/>
    </source>
</evidence>
<dbReference type="SUPFAM" id="SSF103473">
    <property type="entry name" value="MFS general substrate transporter"/>
    <property type="match status" value="1"/>
</dbReference>
<dbReference type="AlphaFoldDB" id="A0A9P6R2R6"/>
<feature type="transmembrane region" description="Helical" evidence="6">
    <location>
        <begin position="208"/>
        <end position="228"/>
    </location>
</feature>
<keyword evidence="5 6" id="KW-0472">Membrane</keyword>
<dbReference type="InterPro" id="IPR036259">
    <property type="entry name" value="MFS_trans_sf"/>
</dbReference>
<protein>
    <recommendedName>
        <fullName evidence="9">MFS general substrate transporter</fullName>
    </recommendedName>
</protein>
<dbReference type="PANTHER" id="PTHR42718:SF9">
    <property type="entry name" value="MAJOR FACILITATOR SUPERFAMILY MULTIDRUG TRANSPORTER MFSC"/>
    <property type="match status" value="1"/>
</dbReference>
<evidence type="ECO:0000256" key="2">
    <source>
        <dbReference type="ARBA" id="ARBA00022448"/>
    </source>
</evidence>
<feature type="non-terminal residue" evidence="7">
    <location>
        <position position="343"/>
    </location>
</feature>
<evidence type="ECO:0000256" key="1">
    <source>
        <dbReference type="ARBA" id="ARBA00004141"/>
    </source>
</evidence>
<dbReference type="OrthoDB" id="2130629at2759"/>
<keyword evidence="4 6" id="KW-1133">Transmembrane helix</keyword>
<feature type="transmembrane region" description="Helical" evidence="6">
    <location>
        <begin position="176"/>
        <end position="196"/>
    </location>
</feature>
<feature type="transmembrane region" description="Helical" evidence="6">
    <location>
        <begin position="82"/>
        <end position="103"/>
    </location>
</feature>